<comment type="caution">
    <text evidence="2">The sequence shown here is derived from an EMBL/GenBank/DDBJ whole genome shotgun (WGS) entry which is preliminary data.</text>
</comment>
<dbReference type="InterPro" id="IPR027417">
    <property type="entry name" value="P-loop_NTPase"/>
</dbReference>
<protein>
    <recommendedName>
        <fullName evidence="1">Protein CR006 P-loop domain-containing protein</fullName>
    </recommendedName>
</protein>
<dbReference type="InterPro" id="IPR026866">
    <property type="entry name" value="CR006_AAA"/>
</dbReference>
<evidence type="ECO:0000259" key="1">
    <source>
        <dbReference type="Pfam" id="PF13166"/>
    </source>
</evidence>
<dbReference type="OrthoDB" id="9789562at2"/>
<dbReference type="Proteomes" id="UP000283077">
    <property type="component" value="Unassembled WGS sequence"/>
</dbReference>
<dbReference type="Gene3D" id="3.40.50.300">
    <property type="entry name" value="P-loop containing nucleotide triphosphate hydrolases"/>
    <property type="match status" value="1"/>
</dbReference>
<dbReference type="RefSeq" id="WP_127701391.1">
    <property type="nucleotide sequence ID" value="NZ_SACS01000041.1"/>
</dbReference>
<accession>A0A437Q9J6</accession>
<dbReference type="PANTHER" id="PTHR32182:SF0">
    <property type="entry name" value="DNA REPLICATION AND REPAIR PROTEIN RECF"/>
    <property type="match status" value="1"/>
</dbReference>
<evidence type="ECO:0000313" key="2">
    <source>
        <dbReference type="EMBL" id="RVU31244.1"/>
    </source>
</evidence>
<name>A0A437Q9J6_9GAMM</name>
<dbReference type="GO" id="GO:0000731">
    <property type="term" value="P:DNA synthesis involved in DNA repair"/>
    <property type="evidence" value="ECO:0007669"/>
    <property type="project" value="TreeGrafter"/>
</dbReference>
<sequence>MTLLNQIFKWTESLQSWQRDACRRLFQQESALNETDMFELYALLKIDCGIESDDALLPIPLAKQHLPAELAPGERVTLVALRDLQNVNQIPSDRILTFSEAGITVIYGGNGSGKSGYARVMKRACRARDQSEPVHPDANDPTASKRVPTAKFDVKVMGVSHEVDWTRDTTSPDQLSSISVFDSKCARSYITAEQDVAYLPYGLDIIESLANRVLPKLSEMLESEINGIDVSMLPFEHLLGDTEVGRVIGNLSIKSNPEAITSLGTITEGDIKRIAELENALKEGNPLAKAEESKRSMMRLKAFADKLAKPLAWVSSDAVEKLQKINDEKITAEDAEKKAADALCSGEELLPGTGEQVWKLLFDAARRYSTEVAYPGEDFPQSAGGKVCPLCQENLPESGANRLKRFDEYIQNDVAKTAEAARNKVEIAKTKIKVADLIIAADDALGEELKVLDGSINQVISDFQASIDARREFMLQCLETSKWAEVPVLNVSPRVRIRQLAAQQLRIFRTLTRAADETKRTKLERELSELTARQSLAKSLNAVVELLDRMKKKSSLEKCRPALKTRSISDKSKEFATVAVTDELRKALDKEFEALGIGHIKTKLKERSSRGKMYHQLLLDLPVTNKIDEILSEGEQRAIALGSFFAELVLANHSCGIILDDPVSSLDHWRRRNVAQRLVEEAKNRQVVVFTHDTSFLGQLSDEIETAGIPNSTFFLEWQGGAPGCVNDGLPWDHQGYKARINALEQAQSKLAKTWPAYPNEKEIGDMRHQYDRLRATLERVIQDVVFNGVVKRYRDWIRVDSLEEVVGFSRPEYEAIEKLHKRSCDVITAHDPSSAKAAAVPSAADLGNDIVALKAIVEAIQNRRKTAKATA</sequence>
<organism evidence="2 3">
    <name type="scientific">Rheinheimera riviphila</name>
    <dbReference type="NCBI Taxonomy" id="1834037"/>
    <lineage>
        <taxon>Bacteria</taxon>
        <taxon>Pseudomonadati</taxon>
        <taxon>Pseudomonadota</taxon>
        <taxon>Gammaproteobacteria</taxon>
        <taxon>Chromatiales</taxon>
        <taxon>Chromatiaceae</taxon>
        <taxon>Rheinheimera</taxon>
    </lineage>
</organism>
<dbReference type="CDD" id="cd00267">
    <property type="entry name" value="ABC_ATPase"/>
    <property type="match status" value="1"/>
</dbReference>
<gene>
    <name evidence="2" type="ORF">EOE67_20195</name>
</gene>
<dbReference type="GO" id="GO:0006302">
    <property type="term" value="P:double-strand break repair"/>
    <property type="evidence" value="ECO:0007669"/>
    <property type="project" value="TreeGrafter"/>
</dbReference>
<reference evidence="2 3" key="1">
    <citation type="submission" date="2019-01" db="EMBL/GenBank/DDBJ databases">
        <authorList>
            <person name="Chen W.-M."/>
        </authorList>
    </citation>
    <scope>NUCLEOTIDE SEQUENCE [LARGE SCALE GENOMIC DNA]</scope>
    <source>
        <strain evidence="2 3">KYPC3</strain>
    </source>
</reference>
<dbReference type="PANTHER" id="PTHR32182">
    <property type="entry name" value="DNA REPLICATION AND REPAIR PROTEIN RECF"/>
    <property type="match status" value="1"/>
</dbReference>
<feature type="domain" description="Protein CR006 P-loop" evidence="1">
    <location>
        <begin position="386"/>
        <end position="716"/>
    </location>
</feature>
<dbReference type="AlphaFoldDB" id="A0A437Q9J6"/>
<keyword evidence="3" id="KW-1185">Reference proteome</keyword>
<dbReference type="Pfam" id="PF13166">
    <property type="entry name" value="AAA_13"/>
    <property type="match status" value="1"/>
</dbReference>
<dbReference type="SUPFAM" id="SSF52540">
    <property type="entry name" value="P-loop containing nucleoside triphosphate hydrolases"/>
    <property type="match status" value="1"/>
</dbReference>
<dbReference type="EMBL" id="SACS01000041">
    <property type="protein sequence ID" value="RVU31244.1"/>
    <property type="molecule type" value="Genomic_DNA"/>
</dbReference>
<proteinExistence type="predicted"/>
<evidence type="ECO:0000313" key="3">
    <source>
        <dbReference type="Proteomes" id="UP000283077"/>
    </source>
</evidence>